<evidence type="ECO:0000256" key="3">
    <source>
        <dbReference type="ARBA" id="ARBA00022679"/>
    </source>
</evidence>
<dbReference type="EC" id="2.7.8.31" evidence="10"/>
<dbReference type="PANTHER" id="PTHR30576">
    <property type="entry name" value="COLANIC BIOSYNTHESIS UDP-GLUCOSE LIPID CARRIER TRANSFERASE"/>
    <property type="match status" value="1"/>
</dbReference>
<sequence>MRPGPPAEAVTQNRRNAAFSGFALAASARAAEFAAVLLLGLALRQGLAPGGDVAPVLVVPFVAVAFSLFARASGAYSLAILRKPFQGWLRAAFTWAGAALATLALGVILGAEGLSREWFGVWTATGLPALFFIRLGAALAAFLLARRGKLDRYVVIVGGGRPAEDLLRALSEPPLPDTRILGLFDDRGDDRTPDVVAGYPKLGTIDDLIGFARNVRVDQILFALPVHAETRILDILRRLWVLPTDIRLAAHANRLRFRPRAYSFLGEAPLFDLLDKPMSEAAIATKAAFDRVVGLAVALLFAPVMLAVAAGVKLTSPGPVLFRQERFGFNNERITIYKFRSLHLDRCDLEASRLVTRDDPRVTPFGRFIRRTSLDELPQLFNVLKGDLSLVGPRPHAPGAKAADCEYEKVVDGYFARHRVKPGVTGWAQVKGWRGETDTFEKIQRRVDHDLDYIENWSIWLDLAILALTPFALARSPNAY</sequence>
<dbReference type="PANTHER" id="PTHR30576:SF0">
    <property type="entry name" value="UNDECAPRENYL-PHOSPHATE N-ACETYLGALACTOSAMINYL 1-PHOSPHATE TRANSFERASE-RELATED"/>
    <property type="match status" value="1"/>
</dbReference>
<comment type="similarity">
    <text evidence="2">Belongs to the bacterial sugar transferase family.</text>
</comment>
<feature type="transmembrane region" description="Helical" evidence="8">
    <location>
        <begin position="54"/>
        <end position="76"/>
    </location>
</feature>
<keyword evidence="6 8" id="KW-0472">Membrane</keyword>
<proteinExistence type="inferred from homology"/>
<dbReference type="InterPro" id="IPR017475">
    <property type="entry name" value="EPS_sugar_tfrase"/>
</dbReference>
<keyword evidence="11" id="KW-1185">Reference proteome</keyword>
<evidence type="ECO:0000256" key="1">
    <source>
        <dbReference type="ARBA" id="ARBA00004141"/>
    </source>
</evidence>
<dbReference type="Pfam" id="PF02397">
    <property type="entry name" value="Bac_transf"/>
    <property type="match status" value="1"/>
</dbReference>
<evidence type="ECO:0000256" key="6">
    <source>
        <dbReference type="ARBA" id="ARBA00023136"/>
    </source>
</evidence>
<dbReference type="InterPro" id="IPR017473">
    <property type="entry name" value="Undecaprenyl-P_gluc_Ptfrase"/>
</dbReference>
<dbReference type="InterPro" id="IPR003362">
    <property type="entry name" value="Bact_transf"/>
</dbReference>
<evidence type="ECO:0000256" key="4">
    <source>
        <dbReference type="ARBA" id="ARBA00022692"/>
    </source>
</evidence>
<gene>
    <name evidence="10" type="ORF">K2U94_16430</name>
</gene>
<feature type="transmembrane region" description="Helical" evidence="8">
    <location>
        <begin position="121"/>
        <end position="144"/>
    </location>
</feature>
<organism evidence="10 11">
    <name type="scientific">Candidatus Rhodoblastus alkanivorans</name>
    <dbReference type="NCBI Taxonomy" id="2954117"/>
    <lineage>
        <taxon>Bacteria</taxon>
        <taxon>Pseudomonadati</taxon>
        <taxon>Pseudomonadota</taxon>
        <taxon>Alphaproteobacteria</taxon>
        <taxon>Hyphomicrobiales</taxon>
        <taxon>Rhodoblastaceae</taxon>
        <taxon>Rhodoblastus</taxon>
    </lineage>
</organism>
<comment type="subcellular location">
    <subcellularLocation>
        <location evidence="1">Membrane</location>
        <topology evidence="1">Multi-pass membrane protein</topology>
    </subcellularLocation>
</comment>
<dbReference type="EMBL" id="JAIVFP010000001">
    <property type="protein sequence ID" value="MCI4684328.1"/>
    <property type="molecule type" value="Genomic_DNA"/>
</dbReference>
<dbReference type="RefSeq" id="WP_243068229.1">
    <property type="nucleotide sequence ID" value="NZ_JAIVFK010000031.1"/>
</dbReference>
<protein>
    <submittedName>
        <fullName evidence="10">Undecaprenyl-phosphate glucose phosphotransferase</fullName>
        <ecNumber evidence="10">2.7.8.31</ecNumber>
    </submittedName>
</protein>
<dbReference type="Pfam" id="PF13727">
    <property type="entry name" value="CoA_binding_3"/>
    <property type="match status" value="1"/>
</dbReference>
<keyword evidence="5 8" id="KW-1133">Transmembrane helix</keyword>
<evidence type="ECO:0000259" key="9">
    <source>
        <dbReference type="Pfam" id="PF02397"/>
    </source>
</evidence>
<dbReference type="Proteomes" id="UP001139104">
    <property type="component" value="Unassembled WGS sequence"/>
</dbReference>
<keyword evidence="4 8" id="KW-0812">Transmembrane</keyword>
<evidence type="ECO:0000313" key="10">
    <source>
        <dbReference type="EMBL" id="MCI4684328.1"/>
    </source>
</evidence>
<feature type="transmembrane region" description="Helical" evidence="8">
    <location>
        <begin position="292"/>
        <end position="312"/>
    </location>
</feature>
<dbReference type="NCBIfam" id="TIGR03023">
    <property type="entry name" value="WcaJ_sugtrans"/>
    <property type="match status" value="1"/>
</dbReference>
<dbReference type="Gene3D" id="3.40.50.720">
    <property type="entry name" value="NAD(P)-binding Rossmann-like Domain"/>
    <property type="match status" value="1"/>
</dbReference>
<dbReference type="SUPFAM" id="SSF51735">
    <property type="entry name" value="NAD(P)-binding Rossmann-fold domains"/>
    <property type="match status" value="1"/>
</dbReference>
<accession>A0ABS9Z9G6</accession>
<feature type="domain" description="Bacterial sugar transferase" evidence="9">
    <location>
        <begin position="286"/>
        <end position="472"/>
    </location>
</feature>
<dbReference type="NCBIfam" id="TIGR03025">
    <property type="entry name" value="EPS_sugtrans"/>
    <property type="match status" value="1"/>
</dbReference>
<keyword evidence="3 10" id="KW-0808">Transferase</keyword>
<feature type="transmembrane region" description="Helical" evidence="8">
    <location>
        <begin position="88"/>
        <end position="109"/>
    </location>
</feature>
<dbReference type="InterPro" id="IPR036291">
    <property type="entry name" value="NAD(P)-bd_dom_sf"/>
</dbReference>
<evidence type="ECO:0000256" key="7">
    <source>
        <dbReference type="ARBA" id="ARBA00023169"/>
    </source>
</evidence>
<keyword evidence="7" id="KW-0270">Exopolysaccharide synthesis</keyword>
<evidence type="ECO:0000256" key="5">
    <source>
        <dbReference type="ARBA" id="ARBA00022989"/>
    </source>
</evidence>
<name>A0ABS9Z9G6_9HYPH</name>
<evidence type="ECO:0000256" key="2">
    <source>
        <dbReference type="ARBA" id="ARBA00006464"/>
    </source>
</evidence>
<dbReference type="GO" id="GO:0089702">
    <property type="term" value="F:undecaprenyl-phosphate glucose phosphotransferase activity"/>
    <property type="evidence" value="ECO:0007669"/>
    <property type="project" value="UniProtKB-EC"/>
</dbReference>
<comment type="caution">
    <text evidence="10">The sequence shown here is derived from an EMBL/GenBank/DDBJ whole genome shotgun (WGS) entry which is preliminary data.</text>
</comment>
<evidence type="ECO:0000313" key="11">
    <source>
        <dbReference type="Proteomes" id="UP001139104"/>
    </source>
</evidence>
<reference evidence="10" key="1">
    <citation type="journal article" date="2022" name="ISME J.">
        <title>Identification of active gaseous-alkane degraders at natural gas seeps.</title>
        <authorList>
            <person name="Farhan Ul Haque M."/>
            <person name="Hernandez M."/>
            <person name="Crombie A.T."/>
            <person name="Murrell J.C."/>
        </authorList>
    </citation>
    <scope>NUCLEOTIDE SEQUENCE</scope>
    <source>
        <strain evidence="10">PC2</strain>
    </source>
</reference>
<evidence type="ECO:0000256" key="8">
    <source>
        <dbReference type="SAM" id="Phobius"/>
    </source>
</evidence>